<proteinExistence type="predicted"/>
<keyword evidence="1" id="KW-0676">Redox-active center</keyword>
<dbReference type="InterPro" id="IPR036249">
    <property type="entry name" value="Thioredoxin-like_sf"/>
</dbReference>
<dbReference type="PANTHER" id="PTHR42852:SF13">
    <property type="entry name" value="PROTEIN DIPZ"/>
    <property type="match status" value="1"/>
</dbReference>
<organism evidence="3 4">
    <name type="scientific">Anaeromyxobacter dehalogenans (strain 2CP-C)</name>
    <dbReference type="NCBI Taxonomy" id="290397"/>
    <lineage>
        <taxon>Bacteria</taxon>
        <taxon>Pseudomonadati</taxon>
        <taxon>Myxococcota</taxon>
        <taxon>Myxococcia</taxon>
        <taxon>Myxococcales</taxon>
        <taxon>Cystobacterineae</taxon>
        <taxon>Anaeromyxobacteraceae</taxon>
        <taxon>Anaeromyxobacter</taxon>
    </lineage>
</organism>
<dbReference type="CDD" id="cd02966">
    <property type="entry name" value="TlpA_like_family"/>
    <property type="match status" value="1"/>
</dbReference>
<dbReference type="AlphaFoldDB" id="Q2IMT7"/>
<dbReference type="PROSITE" id="PS00194">
    <property type="entry name" value="THIOREDOXIN_1"/>
    <property type="match status" value="1"/>
</dbReference>
<feature type="domain" description="Thioredoxin" evidence="2">
    <location>
        <begin position="49"/>
        <end position="186"/>
    </location>
</feature>
<dbReference type="PANTHER" id="PTHR42852">
    <property type="entry name" value="THIOL:DISULFIDE INTERCHANGE PROTEIN DSBE"/>
    <property type="match status" value="1"/>
</dbReference>
<dbReference type="STRING" id="290397.Adeh_0340"/>
<reference evidence="3 4" key="1">
    <citation type="submission" date="2006-01" db="EMBL/GenBank/DDBJ databases">
        <title>Complete sequence of Anaeromyxobacter dehalogenans 2CP-C.</title>
        <authorList>
            <consortium name="US DOE Joint Genome Institute"/>
            <person name="Copeland A."/>
            <person name="Lucas S."/>
            <person name="Lapidus A."/>
            <person name="Barry K."/>
            <person name="Detter J.C."/>
            <person name="Glavina T."/>
            <person name="Hammon N."/>
            <person name="Israni S."/>
            <person name="Pitluck S."/>
            <person name="Brettin T."/>
            <person name="Bruce D."/>
            <person name="Han C."/>
            <person name="Tapia R."/>
            <person name="Gilna P."/>
            <person name="Kiss H."/>
            <person name="Schmutz J."/>
            <person name="Larimer F."/>
            <person name="Land M."/>
            <person name="Kyrpides N."/>
            <person name="Anderson I."/>
            <person name="Sanford R.A."/>
            <person name="Ritalahti K.M."/>
            <person name="Thomas H.S."/>
            <person name="Kirby J.R."/>
            <person name="Zhulin I.B."/>
            <person name="Loeffler F.E."/>
            <person name="Richardson P."/>
        </authorList>
    </citation>
    <scope>NUCLEOTIDE SEQUENCE [LARGE SCALE GENOMIC DNA]</scope>
    <source>
        <strain evidence="3 4">2CP-C</strain>
    </source>
</reference>
<dbReference type="PROSITE" id="PS51352">
    <property type="entry name" value="THIOREDOXIN_2"/>
    <property type="match status" value="1"/>
</dbReference>
<accession>Q2IMT7</accession>
<dbReference type="SUPFAM" id="SSF52833">
    <property type="entry name" value="Thioredoxin-like"/>
    <property type="match status" value="1"/>
</dbReference>
<dbReference type="HOGENOM" id="CLU_042529_11_2_7"/>
<protein>
    <recommendedName>
        <fullName evidence="2">Thioredoxin domain-containing protein</fullName>
    </recommendedName>
</protein>
<dbReference type="Pfam" id="PF00578">
    <property type="entry name" value="AhpC-TSA"/>
    <property type="match status" value="1"/>
</dbReference>
<evidence type="ECO:0000256" key="1">
    <source>
        <dbReference type="ARBA" id="ARBA00023284"/>
    </source>
</evidence>
<name>Q2IMT7_ANADE</name>
<dbReference type="Gene3D" id="3.40.30.10">
    <property type="entry name" value="Glutaredoxin"/>
    <property type="match status" value="1"/>
</dbReference>
<dbReference type="InterPro" id="IPR013766">
    <property type="entry name" value="Thioredoxin_domain"/>
</dbReference>
<dbReference type="RefSeq" id="WP_011419399.1">
    <property type="nucleotide sequence ID" value="NC_007760.1"/>
</dbReference>
<dbReference type="KEGG" id="ade:Adeh_0340"/>
<dbReference type="InterPro" id="IPR050553">
    <property type="entry name" value="Thioredoxin_ResA/DsbE_sf"/>
</dbReference>
<evidence type="ECO:0000259" key="2">
    <source>
        <dbReference type="PROSITE" id="PS51352"/>
    </source>
</evidence>
<dbReference type="InterPro" id="IPR000866">
    <property type="entry name" value="AhpC/TSA"/>
</dbReference>
<dbReference type="EMBL" id="CP000251">
    <property type="protein sequence ID" value="ABC80116.1"/>
    <property type="molecule type" value="Genomic_DNA"/>
</dbReference>
<dbReference type="GO" id="GO:0016491">
    <property type="term" value="F:oxidoreductase activity"/>
    <property type="evidence" value="ECO:0007669"/>
    <property type="project" value="InterPro"/>
</dbReference>
<dbReference type="InterPro" id="IPR017937">
    <property type="entry name" value="Thioredoxin_CS"/>
</dbReference>
<gene>
    <name evidence="3" type="ordered locus">Adeh_0340</name>
</gene>
<dbReference type="eggNOG" id="COG0526">
    <property type="taxonomic scope" value="Bacteria"/>
</dbReference>
<evidence type="ECO:0000313" key="3">
    <source>
        <dbReference type="EMBL" id="ABC80116.1"/>
    </source>
</evidence>
<dbReference type="Proteomes" id="UP000001935">
    <property type="component" value="Chromosome"/>
</dbReference>
<sequence>MTPPTPAARRTSGRPRAGARRAPLLVAAVVLGVATLVIADRTLGGSGAPRTDAPAPPLRVGAVSGGGEIDLARLRGRAVVVNFWAPWCAPCQAELPDLAAVKQDLAGRCVELVGIAGDGTRTEVAQVAARQPYPIGFDERGDAMRAWRVESVPTTYLVDADGKVRTVIPGAVGREELLEALRPIIPATCPAG</sequence>
<evidence type="ECO:0000313" key="4">
    <source>
        <dbReference type="Proteomes" id="UP000001935"/>
    </source>
</evidence>
<dbReference type="GO" id="GO:0016209">
    <property type="term" value="F:antioxidant activity"/>
    <property type="evidence" value="ECO:0007669"/>
    <property type="project" value="InterPro"/>
</dbReference>